<evidence type="ECO:0000313" key="2">
    <source>
        <dbReference type="EMBL" id="CAD0091864.1"/>
    </source>
</evidence>
<dbReference type="AlphaFoldDB" id="A0A9N8JUY8"/>
<protein>
    <submittedName>
        <fullName evidence="2">Uncharacterized protein</fullName>
    </submittedName>
</protein>
<reference evidence="2" key="1">
    <citation type="submission" date="2020-06" db="EMBL/GenBank/DDBJ databases">
        <authorList>
            <person name="Onetto C."/>
        </authorList>
    </citation>
    <scope>NUCLEOTIDE SEQUENCE</scope>
</reference>
<evidence type="ECO:0000256" key="1">
    <source>
        <dbReference type="SAM" id="Phobius"/>
    </source>
</evidence>
<proteinExistence type="predicted"/>
<name>A0A9N8JUY8_9PEZI</name>
<dbReference type="Proteomes" id="UP000716446">
    <property type="component" value="Unassembled WGS sequence"/>
</dbReference>
<keyword evidence="1" id="KW-1133">Transmembrane helix</keyword>
<feature type="transmembrane region" description="Helical" evidence="1">
    <location>
        <begin position="37"/>
        <end position="54"/>
    </location>
</feature>
<evidence type="ECO:0000313" key="3">
    <source>
        <dbReference type="Proteomes" id="UP000716446"/>
    </source>
</evidence>
<keyword evidence="1" id="KW-0472">Membrane</keyword>
<sequence length="324" mass="36061">VPKLIDDYAPWQITLPLLLAVIGVRRYARRGSTMRQPLLCSMLFILFFLCPRVFSSNAAEYGVGFTLALDYGTASIWYANGTAVNVVKLEGGPMYKQVMRSGSVEPYSPTSTPELTRGPLGLMTFQNYLPSWTTAEPADHDTEAVKRMLTGLKVVTEAYVEEPLTAVRLSTPFSVQYKSPFCNTLQTTVETLGLRCFGIVTASTDITGIYGLQGQCDNDPYKTPDQKEDDLPRQYLALDYSRAGISAFVVEEECRVEYTHRELHNTTLGATVEFPNKREDLTLALEDLVSRPFDAWYTAWQANVSGLVLLGESTEDAMLQEVLS</sequence>
<comment type="caution">
    <text evidence="2">The sequence shown here is derived from an EMBL/GenBank/DDBJ whole genome shotgun (WGS) entry which is preliminary data.</text>
</comment>
<keyword evidence="1" id="KW-0812">Transmembrane</keyword>
<accession>A0A9N8JUY8</accession>
<organism evidence="2 3">
    <name type="scientific">Aureobasidium vineae</name>
    <dbReference type="NCBI Taxonomy" id="2773715"/>
    <lineage>
        <taxon>Eukaryota</taxon>
        <taxon>Fungi</taxon>
        <taxon>Dikarya</taxon>
        <taxon>Ascomycota</taxon>
        <taxon>Pezizomycotina</taxon>
        <taxon>Dothideomycetes</taxon>
        <taxon>Dothideomycetidae</taxon>
        <taxon>Dothideales</taxon>
        <taxon>Saccotheciaceae</taxon>
        <taxon>Aureobasidium</taxon>
    </lineage>
</organism>
<keyword evidence="3" id="KW-1185">Reference proteome</keyword>
<feature type="transmembrane region" description="Helical" evidence="1">
    <location>
        <begin position="12"/>
        <end position="28"/>
    </location>
</feature>
<dbReference type="EMBL" id="CAIJEN010000013">
    <property type="protein sequence ID" value="CAD0091864.1"/>
    <property type="molecule type" value="Genomic_DNA"/>
</dbReference>
<gene>
    <name evidence="2" type="ORF">AWRI4619_LOCUS6908</name>
</gene>
<feature type="non-terminal residue" evidence="2">
    <location>
        <position position="324"/>
    </location>
</feature>